<protein>
    <recommendedName>
        <fullName evidence="4">Zn(2)-C6 fungal-type domain-containing protein</fullName>
    </recommendedName>
</protein>
<dbReference type="PANTHER" id="PTHR47657:SF14">
    <property type="entry name" value="ZN(2)-C6 FUNGAL-TYPE DOMAIN-CONTAINING PROTEIN"/>
    <property type="match status" value="1"/>
</dbReference>
<dbReference type="Pfam" id="PF11951">
    <property type="entry name" value="Fungal_trans_2"/>
    <property type="match status" value="1"/>
</dbReference>
<proteinExistence type="predicted"/>
<dbReference type="InterPro" id="IPR021858">
    <property type="entry name" value="Fun_TF"/>
</dbReference>
<dbReference type="AlphaFoldDB" id="A0A4Z1EGL5"/>
<dbReference type="EMBL" id="PQXH01000159">
    <property type="protein sequence ID" value="TGO09618.1"/>
    <property type="molecule type" value="Genomic_DNA"/>
</dbReference>
<evidence type="ECO:0000313" key="2">
    <source>
        <dbReference type="EMBL" id="TGO09618.1"/>
    </source>
</evidence>
<evidence type="ECO:0000256" key="1">
    <source>
        <dbReference type="ARBA" id="ARBA00023242"/>
    </source>
</evidence>
<dbReference type="GO" id="GO:0000981">
    <property type="term" value="F:DNA-binding transcription factor activity, RNA polymerase II-specific"/>
    <property type="evidence" value="ECO:0007669"/>
    <property type="project" value="InterPro"/>
</dbReference>
<name>A0A4Z1EGL5_9HELO</name>
<dbReference type="InterPro" id="IPR052400">
    <property type="entry name" value="Zn2-C6_fungal_TF"/>
</dbReference>
<dbReference type="InterPro" id="IPR001138">
    <property type="entry name" value="Zn2Cys6_DnaBD"/>
</dbReference>
<keyword evidence="3" id="KW-1185">Reference proteome</keyword>
<evidence type="ECO:0000313" key="3">
    <source>
        <dbReference type="Proteomes" id="UP000297777"/>
    </source>
</evidence>
<accession>A0A4Z1EGL5</accession>
<dbReference type="PANTHER" id="PTHR47657">
    <property type="entry name" value="STEROL REGULATORY ELEMENT-BINDING PROTEIN ECM22"/>
    <property type="match status" value="1"/>
</dbReference>
<dbReference type="OrthoDB" id="416217at2759"/>
<comment type="caution">
    <text evidence="2">The sequence shown here is derived from an EMBL/GenBank/DDBJ whole genome shotgun (WGS) entry which is preliminary data.</text>
</comment>
<evidence type="ECO:0008006" key="4">
    <source>
        <dbReference type="Google" id="ProtNLM"/>
    </source>
</evidence>
<dbReference type="Proteomes" id="UP000297777">
    <property type="component" value="Unassembled WGS sequence"/>
</dbReference>
<dbReference type="GO" id="GO:0008270">
    <property type="term" value="F:zinc ion binding"/>
    <property type="evidence" value="ECO:0007669"/>
    <property type="project" value="InterPro"/>
</dbReference>
<gene>
    <name evidence="2" type="ORF">BTUL_0159g00030</name>
</gene>
<organism evidence="2 3">
    <name type="scientific">Botrytis tulipae</name>
    <dbReference type="NCBI Taxonomy" id="87230"/>
    <lineage>
        <taxon>Eukaryota</taxon>
        <taxon>Fungi</taxon>
        <taxon>Dikarya</taxon>
        <taxon>Ascomycota</taxon>
        <taxon>Pezizomycotina</taxon>
        <taxon>Leotiomycetes</taxon>
        <taxon>Helotiales</taxon>
        <taxon>Sclerotiniaceae</taxon>
        <taxon>Botrytis</taxon>
    </lineage>
</organism>
<reference evidence="2 3" key="1">
    <citation type="submission" date="2017-12" db="EMBL/GenBank/DDBJ databases">
        <title>Comparative genomics of Botrytis spp.</title>
        <authorList>
            <person name="Valero-Jimenez C.A."/>
            <person name="Tapia P."/>
            <person name="Veloso J."/>
            <person name="Silva-Moreno E."/>
            <person name="Staats M."/>
            <person name="Valdes J.H."/>
            <person name="Van Kan J.A.L."/>
        </authorList>
    </citation>
    <scope>NUCLEOTIDE SEQUENCE [LARGE SCALE GENOMIC DNA]</scope>
    <source>
        <strain evidence="2 3">Bt9001</strain>
    </source>
</reference>
<dbReference type="CDD" id="cd00067">
    <property type="entry name" value="GAL4"/>
    <property type="match status" value="1"/>
</dbReference>
<keyword evidence="1" id="KW-0539">Nucleus</keyword>
<sequence length="523" mass="58969">MSRTQRLPFFLHTLIEIPASLNFFLNPSSQLSIPAPQAHTIIQQYATLLFVSCLISIIFASRRVDRTSRNVAGALSLYHVAPAIRAGGRILTGERFGKGVKGLGGPGCDETKPTCANCLRHSIQCGYLFLPLNDPALQALPTKKLPLPTTATVTRRNAHFSRPVPRNPISFYFPTSISTTISGTDEALEFRLFQHFINITDVPQLFSACNISLWIIQLACRHRSVMEALLGVSAFHLRSSFSSSSSAFPTSTIPESKSEREVIKASHHYMGLAIATHRKLIIEEGVTEKTADAVLGSCLFITYHAAGSQKFLNQARNSALFSSSNIERHRETCRVPLHWFVPMKSLKDMINLAATYVQNEGMRTLLEWEEANFRVILQNETSPDPDNDYSTTFNFLLDDLPLDAPDYKTYALCTKYLNILGGGEITKFILKFPALVPPRFVELLREKDMRMMGIVGYFLMLVRRADHEKHLWWMAGAVENDWEGMKYAYESDEVWNRKMEWARREIECGEFIDFGIGEALAWG</sequence>